<dbReference type="SUPFAM" id="SSF55424">
    <property type="entry name" value="FAD/NAD-linked reductases, dimerisation (C-terminal) domain"/>
    <property type="match status" value="1"/>
</dbReference>
<keyword evidence="2 10" id="KW-0285">Flavoprotein</keyword>
<proteinExistence type="inferred from homology"/>
<dbReference type="PIRSF" id="PIRSF000350">
    <property type="entry name" value="Mercury_reductase_MerA"/>
    <property type="match status" value="1"/>
</dbReference>
<keyword evidence="5" id="KW-1015">Disulfide bond</keyword>
<feature type="binding site" evidence="8">
    <location>
        <begin position="172"/>
        <end position="179"/>
    </location>
    <ligand>
        <name>NAD(+)</name>
        <dbReference type="ChEBI" id="CHEBI:57540"/>
    </ligand>
</feature>
<feature type="disulfide bond" description="Redox-active" evidence="9">
    <location>
        <begin position="43"/>
        <end position="48"/>
    </location>
</feature>
<comment type="similarity">
    <text evidence="1 10">Belongs to the class-I pyridine nucleotide-disulfide oxidoreductase family.</text>
</comment>
<dbReference type="InterPro" id="IPR046952">
    <property type="entry name" value="GSHR/TRXR-like"/>
</dbReference>
<reference evidence="13" key="1">
    <citation type="submission" date="2022-09" db="EMBL/GenBank/DDBJ databases">
        <title>Rhodovastum sp. nov. RN2-1 isolated from soil in Seongnam, South Korea.</title>
        <authorList>
            <person name="Le N.T."/>
        </authorList>
    </citation>
    <scope>NUCLEOTIDE SEQUENCE</scope>
    <source>
        <strain evidence="13">RN2-1</strain>
    </source>
</reference>
<keyword evidence="8" id="KW-0547">Nucleotide-binding</keyword>
<keyword evidence="3 8" id="KW-0274">FAD</keyword>
<dbReference type="Proteomes" id="UP001165679">
    <property type="component" value="Unassembled WGS sequence"/>
</dbReference>
<dbReference type="InterPro" id="IPR001100">
    <property type="entry name" value="Pyr_nuc-diS_OxRdtase"/>
</dbReference>
<dbReference type="NCBIfam" id="NF004776">
    <property type="entry name" value="PRK06116.1"/>
    <property type="match status" value="1"/>
</dbReference>
<evidence type="ECO:0000256" key="6">
    <source>
        <dbReference type="ARBA" id="ARBA00023284"/>
    </source>
</evidence>
<feature type="domain" description="FAD/NAD(P)-binding" evidence="12">
    <location>
        <begin position="6"/>
        <end position="315"/>
    </location>
</feature>
<dbReference type="InterPro" id="IPR023753">
    <property type="entry name" value="FAD/NAD-binding_dom"/>
</dbReference>
<dbReference type="PROSITE" id="PS00076">
    <property type="entry name" value="PYRIDINE_REDOX_1"/>
    <property type="match status" value="1"/>
</dbReference>
<keyword evidence="14" id="KW-1185">Reference proteome</keyword>
<evidence type="ECO:0000256" key="4">
    <source>
        <dbReference type="ARBA" id="ARBA00023002"/>
    </source>
</evidence>
<dbReference type="GO" id="GO:0004362">
    <property type="term" value="F:glutathione-disulfide reductase (NADPH) activity"/>
    <property type="evidence" value="ECO:0007669"/>
    <property type="project" value="UniProtKB-EC"/>
</dbReference>
<evidence type="ECO:0000256" key="1">
    <source>
        <dbReference type="ARBA" id="ARBA00007532"/>
    </source>
</evidence>
<dbReference type="Gene3D" id="3.50.50.60">
    <property type="entry name" value="FAD/NAD(P)-binding domain"/>
    <property type="match status" value="2"/>
</dbReference>
<accession>A0AA42CIH1</accession>
<evidence type="ECO:0000259" key="12">
    <source>
        <dbReference type="Pfam" id="PF07992"/>
    </source>
</evidence>
<keyword evidence="6 10" id="KW-0676">Redox-active center</keyword>
<dbReference type="GO" id="GO:0006749">
    <property type="term" value="P:glutathione metabolic process"/>
    <property type="evidence" value="ECO:0007669"/>
    <property type="project" value="TreeGrafter"/>
</dbReference>
<dbReference type="PRINTS" id="PR00411">
    <property type="entry name" value="PNDRDTASEI"/>
</dbReference>
<dbReference type="GO" id="GO:0045454">
    <property type="term" value="P:cell redox homeostasis"/>
    <property type="evidence" value="ECO:0007669"/>
    <property type="project" value="InterPro"/>
</dbReference>
<dbReference type="Pfam" id="PF07992">
    <property type="entry name" value="Pyr_redox_2"/>
    <property type="match status" value="1"/>
</dbReference>
<evidence type="ECO:0000313" key="14">
    <source>
        <dbReference type="Proteomes" id="UP001165679"/>
    </source>
</evidence>
<gene>
    <name evidence="13" type="primary">gorA</name>
    <name evidence="13" type="ORF">OL599_15190</name>
</gene>
<dbReference type="InterPro" id="IPR036188">
    <property type="entry name" value="FAD/NAD-bd_sf"/>
</dbReference>
<evidence type="ECO:0000313" key="13">
    <source>
        <dbReference type="EMBL" id="MCW3475922.1"/>
    </source>
</evidence>
<evidence type="ECO:0000256" key="2">
    <source>
        <dbReference type="ARBA" id="ARBA00022630"/>
    </source>
</evidence>
<feature type="binding site" evidence="8">
    <location>
        <position position="52"/>
    </location>
    <ligand>
        <name>FAD</name>
        <dbReference type="ChEBI" id="CHEBI:57692"/>
    </ligand>
</feature>
<comment type="caution">
    <text evidence="13">The sequence shown here is derived from an EMBL/GenBank/DDBJ whole genome shotgun (WGS) entry which is preliminary data.</text>
</comment>
<feature type="domain" description="Pyridine nucleotide-disulphide oxidoreductase dimerisation" evidence="11">
    <location>
        <begin position="335"/>
        <end position="442"/>
    </location>
</feature>
<dbReference type="InterPro" id="IPR012999">
    <property type="entry name" value="Pyr_OxRdtase_I_AS"/>
</dbReference>
<evidence type="ECO:0000256" key="8">
    <source>
        <dbReference type="PIRSR" id="PIRSR000350-3"/>
    </source>
</evidence>
<dbReference type="PANTHER" id="PTHR42737">
    <property type="entry name" value="GLUTATHIONE REDUCTASE"/>
    <property type="match status" value="1"/>
</dbReference>
<protein>
    <submittedName>
        <fullName evidence="13">Glutathione-disulfide reductase</fullName>
        <ecNumber evidence="13">1.8.1.7</ecNumber>
    </submittedName>
</protein>
<dbReference type="Gene3D" id="3.30.390.30">
    <property type="match status" value="1"/>
</dbReference>
<name>A0AA42CIH1_9PROT</name>
<dbReference type="RefSeq" id="WP_264714654.1">
    <property type="nucleotide sequence ID" value="NZ_JAPDNT010000013.1"/>
</dbReference>
<comment type="cofactor">
    <cofactor evidence="8">
        <name>FAD</name>
        <dbReference type="ChEBI" id="CHEBI:57692"/>
    </cofactor>
    <text evidence="8">Binds 1 FAD per subunit.</text>
</comment>
<reference evidence="13" key="2">
    <citation type="submission" date="2022-10" db="EMBL/GenBank/DDBJ databases">
        <authorList>
            <person name="Trinh H.N."/>
        </authorList>
    </citation>
    <scope>NUCLEOTIDE SEQUENCE</scope>
    <source>
        <strain evidence="13">RN2-1</strain>
    </source>
</reference>
<dbReference type="EC" id="1.8.1.7" evidence="13"/>
<dbReference type="InterPro" id="IPR004099">
    <property type="entry name" value="Pyr_nucl-diS_OxRdtase_dimer"/>
</dbReference>
<dbReference type="GO" id="GO:0050660">
    <property type="term" value="F:flavin adenine dinucleotide binding"/>
    <property type="evidence" value="ECO:0007669"/>
    <property type="project" value="InterPro"/>
</dbReference>
<dbReference type="InterPro" id="IPR016156">
    <property type="entry name" value="FAD/NAD-linked_Rdtase_dimer_sf"/>
</dbReference>
<keyword evidence="8" id="KW-0520">NAD</keyword>
<dbReference type="PANTHER" id="PTHR42737:SF2">
    <property type="entry name" value="GLUTATHIONE REDUCTASE"/>
    <property type="match status" value="1"/>
</dbReference>
<sequence>MTAYDFDLFVIGGGSGGVRCARIAAGHGARVAVAEERYWGGTCVNVGCVPKKLLVMASEYGAAMRDSHGFGWDTPPGRHDWAALIAAKDTEIARLNGIYRQLMSGCTTFDARATLLDPHTLDVGGRRVTAERIVIATGGRPVPPAFPGAEHCIVSDDAFHLPALPAHITIVGGGYIAVEFAGIFAGLGVQVDQVIRQTLPLRGFDEDLREGLAEALEANGIRLLRGKTIASVEADGPARLVHLSDGTMIETGLVFAAIGRAAHTAGLGLEQAGVDTDGFGAVTVDSESRTSQPHIFAIGDVTDRLNLTPVAIAEGHALADRLFGPGPRKWELEAVATAVFSSPPIATVGLTEAEAAKCGPVDIYLSRFTPMRHTLSGRARKTLMKLVVDQATQRVVGAHMLGEDAPEIMQGLSIAINTGATKADFDRTVGIHPTAAEEFVTMRTRTRVAGVAAQAAAE</sequence>
<dbReference type="Pfam" id="PF02852">
    <property type="entry name" value="Pyr_redox_dim"/>
    <property type="match status" value="1"/>
</dbReference>
<evidence type="ECO:0000256" key="7">
    <source>
        <dbReference type="PIRSR" id="PIRSR000350-2"/>
    </source>
</evidence>
<evidence type="ECO:0000256" key="10">
    <source>
        <dbReference type="RuleBase" id="RU003691"/>
    </source>
</evidence>
<dbReference type="AlphaFoldDB" id="A0AA42CIH1"/>
<evidence type="ECO:0000256" key="5">
    <source>
        <dbReference type="ARBA" id="ARBA00023157"/>
    </source>
</evidence>
<dbReference type="SUPFAM" id="SSF51905">
    <property type="entry name" value="FAD/NAD(P)-binding domain"/>
    <property type="match status" value="1"/>
</dbReference>
<organism evidence="13 14">
    <name type="scientific">Limobrevibacterium gyesilva</name>
    <dbReference type="NCBI Taxonomy" id="2991712"/>
    <lineage>
        <taxon>Bacteria</taxon>
        <taxon>Pseudomonadati</taxon>
        <taxon>Pseudomonadota</taxon>
        <taxon>Alphaproteobacteria</taxon>
        <taxon>Acetobacterales</taxon>
        <taxon>Acetobacteraceae</taxon>
        <taxon>Limobrevibacterium</taxon>
    </lineage>
</organism>
<feature type="binding site" evidence="8">
    <location>
        <position position="300"/>
    </location>
    <ligand>
        <name>FAD</name>
        <dbReference type="ChEBI" id="CHEBI:57692"/>
    </ligand>
</feature>
<dbReference type="PRINTS" id="PR00368">
    <property type="entry name" value="FADPNR"/>
</dbReference>
<evidence type="ECO:0000256" key="3">
    <source>
        <dbReference type="ARBA" id="ARBA00022827"/>
    </source>
</evidence>
<dbReference type="GO" id="GO:0005829">
    <property type="term" value="C:cytosol"/>
    <property type="evidence" value="ECO:0007669"/>
    <property type="project" value="TreeGrafter"/>
</dbReference>
<feature type="binding site" evidence="8">
    <location>
        <position position="259"/>
    </location>
    <ligand>
        <name>NAD(+)</name>
        <dbReference type="ChEBI" id="CHEBI:57540"/>
    </ligand>
</feature>
<dbReference type="EMBL" id="JAPDNT010000013">
    <property type="protein sequence ID" value="MCW3475922.1"/>
    <property type="molecule type" value="Genomic_DNA"/>
</dbReference>
<evidence type="ECO:0000259" key="11">
    <source>
        <dbReference type="Pfam" id="PF02852"/>
    </source>
</evidence>
<feature type="active site" description="Proton acceptor" evidence="7">
    <location>
        <position position="432"/>
    </location>
</feature>
<evidence type="ECO:0000256" key="9">
    <source>
        <dbReference type="PIRSR" id="PIRSR000350-4"/>
    </source>
</evidence>
<keyword evidence="4 10" id="KW-0560">Oxidoreductase</keyword>
<dbReference type="GO" id="GO:0034599">
    <property type="term" value="P:cellular response to oxidative stress"/>
    <property type="evidence" value="ECO:0007669"/>
    <property type="project" value="TreeGrafter"/>
</dbReference>